<feature type="transmembrane region" description="Helical" evidence="1">
    <location>
        <begin position="20"/>
        <end position="35"/>
    </location>
</feature>
<dbReference type="AlphaFoldDB" id="A0A1R1ELT0"/>
<sequence length="166" mass="19081">MEFHQLLDWAFQRHLNPLSWYIRPIFLIVLAFFAYKRNWKGMMITFLLMMSSMVWFPAPKTINPQMEAVLDYEKMLLSDPGSAVFTLAFMMAFVVSMGVAFWKHSFKIGLVILNVTLIGKVVLSLMLTGDNGWAPIGNTLFGLLLVNGIGLVLLRLQNKQRWTKIH</sequence>
<keyword evidence="1" id="KW-0812">Transmembrane</keyword>
<proteinExistence type="predicted"/>
<feature type="transmembrane region" description="Helical" evidence="1">
    <location>
        <begin position="82"/>
        <end position="101"/>
    </location>
</feature>
<evidence type="ECO:0000256" key="1">
    <source>
        <dbReference type="SAM" id="Phobius"/>
    </source>
</evidence>
<evidence type="ECO:0000313" key="2">
    <source>
        <dbReference type="EMBL" id="OMF52758.1"/>
    </source>
</evidence>
<dbReference type="STRING" id="297318.BK138_22070"/>
<dbReference type="Proteomes" id="UP000187172">
    <property type="component" value="Unassembled WGS sequence"/>
</dbReference>
<keyword evidence="1" id="KW-0472">Membrane</keyword>
<gene>
    <name evidence="2" type="ORF">BK138_22070</name>
</gene>
<keyword evidence="1" id="KW-1133">Transmembrane helix</keyword>
<keyword evidence="3" id="KW-1185">Reference proteome</keyword>
<evidence type="ECO:0000313" key="3">
    <source>
        <dbReference type="Proteomes" id="UP000187172"/>
    </source>
</evidence>
<dbReference type="EMBL" id="MRTP01000006">
    <property type="protein sequence ID" value="OMF52758.1"/>
    <property type="molecule type" value="Genomic_DNA"/>
</dbReference>
<comment type="caution">
    <text evidence="2">The sequence shown here is derived from an EMBL/GenBank/DDBJ whole genome shotgun (WGS) entry which is preliminary data.</text>
</comment>
<dbReference type="RefSeq" id="WP_076172930.1">
    <property type="nucleotide sequence ID" value="NZ_MRTP01000006.1"/>
</dbReference>
<name>A0A1R1ELT0_9BACL</name>
<feature type="transmembrane region" description="Helical" evidence="1">
    <location>
        <begin position="42"/>
        <end position="62"/>
    </location>
</feature>
<protein>
    <submittedName>
        <fullName evidence="2">Uncharacterized protein</fullName>
    </submittedName>
</protein>
<feature type="transmembrane region" description="Helical" evidence="1">
    <location>
        <begin position="108"/>
        <end position="127"/>
    </location>
</feature>
<reference evidence="2 3" key="1">
    <citation type="submission" date="2016-11" db="EMBL/GenBank/DDBJ databases">
        <title>Paenibacillus species isolates.</title>
        <authorList>
            <person name="Beno S.M."/>
        </authorList>
    </citation>
    <scope>NUCLEOTIDE SEQUENCE [LARGE SCALE GENOMIC DNA]</scope>
    <source>
        <strain evidence="2 3">FSL R5-0378</strain>
    </source>
</reference>
<feature type="transmembrane region" description="Helical" evidence="1">
    <location>
        <begin position="133"/>
        <end position="154"/>
    </location>
</feature>
<accession>A0A1R1ELT0</accession>
<organism evidence="2 3">
    <name type="scientific">Paenibacillus rhizosphaerae</name>
    <dbReference type="NCBI Taxonomy" id="297318"/>
    <lineage>
        <taxon>Bacteria</taxon>
        <taxon>Bacillati</taxon>
        <taxon>Bacillota</taxon>
        <taxon>Bacilli</taxon>
        <taxon>Bacillales</taxon>
        <taxon>Paenibacillaceae</taxon>
        <taxon>Paenibacillus</taxon>
    </lineage>
</organism>